<dbReference type="InterPro" id="IPR012678">
    <property type="entry name" value="Ribosomal_uL23/eL15/eS24_sf"/>
</dbReference>
<dbReference type="PANTHER" id="PTHR10496">
    <property type="entry name" value="40S RIBOSOMAL PROTEIN S24"/>
    <property type="match status" value="1"/>
</dbReference>
<dbReference type="SUPFAM" id="SSF54189">
    <property type="entry name" value="Ribosomal proteins S24e, L23 and L15e"/>
    <property type="match status" value="1"/>
</dbReference>
<protein>
    <recommendedName>
        <fullName evidence="3">Small ribosomal subunit protein eS24</fullName>
    </recommendedName>
</protein>
<dbReference type="GO" id="GO:0005840">
    <property type="term" value="C:ribosome"/>
    <property type="evidence" value="ECO:0007669"/>
    <property type="project" value="UniProtKB-KW"/>
</dbReference>
<comment type="similarity">
    <text evidence="3">Belongs to the eukaryotic ribosomal protein eS24 family.</text>
</comment>
<evidence type="ECO:0000256" key="3">
    <source>
        <dbReference type="HAMAP-Rule" id="MF_00545"/>
    </source>
</evidence>
<reference evidence="4 5" key="1">
    <citation type="submission" date="2018-10" db="EMBL/GenBank/DDBJ databases">
        <title>Co-occurring genomic capacity for anaerobic methane metabolism and dissimilatory sulfite reduction discovered in the Korarchaeota.</title>
        <authorList>
            <person name="Mckay L.J."/>
            <person name="Dlakic M."/>
            <person name="Fields M.W."/>
            <person name="Delmont T.O."/>
            <person name="Eren A.M."/>
            <person name="Jay Z.J."/>
            <person name="Klingelsmith K.B."/>
            <person name="Rusch D.B."/>
            <person name="Inskeep W.P."/>
        </authorList>
    </citation>
    <scope>NUCLEOTIDE SEQUENCE [LARGE SCALE GENOMIC DNA]</scope>
    <source>
        <strain evidence="4 5">WS</strain>
    </source>
</reference>
<evidence type="ECO:0000256" key="2">
    <source>
        <dbReference type="ARBA" id="ARBA00023274"/>
    </source>
</evidence>
<dbReference type="InterPro" id="IPR001976">
    <property type="entry name" value="Ribosomal_eS24"/>
</dbReference>
<evidence type="ECO:0000313" key="5">
    <source>
        <dbReference type="Proteomes" id="UP000278149"/>
    </source>
</evidence>
<dbReference type="EMBL" id="RCOR01000030">
    <property type="protein sequence ID" value="RSN68448.1"/>
    <property type="molecule type" value="Genomic_DNA"/>
</dbReference>
<dbReference type="AlphaFoldDB" id="A0A429G3T8"/>
<dbReference type="RefSeq" id="WP_125742018.1">
    <property type="nucleotide sequence ID" value="NZ_RCOR01000030.1"/>
</dbReference>
<keyword evidence="1 3" id="KW-0689">Ribosomal protein</keyword>
<evidence type="ECO:0000313" key="4">
    <source>
        <dbReference type="EMBL" id="RSN68448.1"/>
    </source>
</evidence>
<gene>
    <name evidence="3" type="primary">rps24e</name>
    <name evidence="4" type="ORF">D9Q81_06270</name>
</gene>
<comment type="caution">
    <text evidence="4">The sequence shown here is derived from an EMBL/GenBank/DDBJ whole genome shotgun (WGS) entry which is preliminary data.</text>
</comment>
<dbReference type="InterPro" id="IPR012677">
    <property type="entry name" value="Nucleotide-bd_a/b_plait_sf"/>
</dbReference>
<dbReference type="Gene3D" id="3.30.70.330">
    <property type="match status" value="1"/>
</dbReference>
<sequence>MELELVKRRENPLLQREEVVAKIRFKGGTPSRREIREILARQLGKAPSNVFIRRISTDYGKEEATIMAMVYHSRAMALMIEPKHIVRRNEGGEAA</sequence>
<dbReference type="Pfam" id="PF01282">
    <property type="entry name" value="Ribosomal_S24e"/>
    <property type="match status" value="1"/>
</dbReference>
<organism evidence="4 5">
    <name type="scientific">Candidatus Korarchaeum cryptofilum</name>
    <dbReference type="NCBI Taxonomy" id="498846"/>
    <lineage>
        <taxon>Archaea</taxon>
        <taxon>Thermoproteota</taxon>
        <taxon>Candidatus Korarchaeia</taxon>
        <taxon>Candidatus Korarchaeales</taxon>
        <taxon>Candidatus Korarchaeaceae</taxon>
        <taxon>Candidatus Korarchaeum</taxon>
    </lineage>
</organism>
<dbReference type="GO" id="GO:0003735">
    <property type="term" value="F:structural constituent of ribosome"/>
    <property type="evidence" value="ECO:0007669"/>
    <property type="project" value="InterPro"/>
</dbReference>
<keyword evidence="2 3" id="KW-0687">Ribonucleoprotein</keyword>
<proteinExistence type="inferred from homology"/>
<accession>A0A429G3T8</accession>
<dbReference type="GO" id="GO:1990904">
    <property type="term" value="C:ribonucleoprotein complex"/>
    <property type="evidence" value="ECO:0007669"/>
    <property type="project" value="UniProtKB-KW"/>
</dbReference>
<dbReference type="Proteomes" id="UP000278149">
    <property type="component" value="Unassembled WGS sequence"/>
</dbReference>
<name>A0A429G3T8_9CREN</name>
<dbReference type="HAMAP" id="MF_00545">
    <property type="entry name" value="Ribosomal_eS24"/>
    <property type="match status" value="1"/>
</dbReference>
<evidence type="ECO:0000256" key="1">
    <source>
        <dbReference type="ARBA" id="ARBA00022980"/>
    </source>
</evidence>
<dbReference type="GO" id="GO:0006412">
    <property type="term" value="P:translation"/>
    <property type="evidence" value="ECO:0007669"/>
    <property type="project" value="UniProtKB-UniRule"/>
</dbReference>